<dbReference type="GO" id="GO:0005840">
    <property type="term" value="C:ribosome"/>
    <property type="evidence" value="ECO:0007669"/>
    <property type="project" value="UniProtKB-KW"/>
</dbReference>
<dbReference type="GO" id="GO:0000027">
    <property type="term" value="P:ribosomal large subunit assembly"/>
    <property type="evidence" value="ECO:0007669"/>
    <property type="project" value="UniProtKB-UniRule"/>
</dbReference>
<keyword evidence="3 8" id="KW-0694">RNA-binding</keyword>
<dbReference type="GO" id="GO:0019843">
    <property type="term" value="F:rRNA binding"/>
    <property type="evidence" value="ECO:0007669"/>
    <property type="project" value="UniProtKB-UniRule"/>
</dbReference>
<dbReference type="HAMAP" id="MF_00382">
    <property type="entry name" value="Ribosomal_bL20"/>
    <property type="match status" value="1"/>
</dbReference>
<evidence type="ECO:0000313" key="11">
    <source>
        <dbReference type="Proteomes" id="UP000183995"/>
    </source>
</evidence>
<comment type="similarity">
    <text evidence="1 8 9">Belongs to the bacterial ribosomal protein bL20 family.</text>
</comment>
<sequence length="119" mass="13689">MARVKGAMMTRKRRNKILKLAKGYWGAKSTHYKMANQAVMKSLTYAYVGRKRKKRDYRQLWISRINAACKMNGMNYSRFMHGLKLSGIEMNRKMLSEMAIHEPEAFTALAQKAKVAIGA</sequence>
<dbReference type="SUPFAM" id="SSF74731">
    <property type="entry name" value="Ribosomal protein L20"/>
    <property type="match status" value="1"/>
</dbReference>
<dbReference type="Gene3D" id="6.10.160.10">
    <property type="match status" value="1"/>
</dbReference>
<accession>A0A1M5UPI6</accession>
<evidence type="ECO:0000256" key="3">
    <source>
        <dbReference type="ARBA" id="ARBA00022884"/>
    </source>
</evidence>
<dbReference type="RefSeq" id="WP_073076141.1">
    <property type="nucleotide sequence ID" value="NZ_FQXV01000001.1"/>
</dbReference>
<evidence type="ECO:0000256" key="2">
    <source>
        <dbReference type="ARBA" id="ARBA00022730"/>
    </source>
</evidence>
<dbReference type="PRINTS" id="PR00062">
    <property type="entry name" value="RIBOSOMALL20"/>
</dbReference>
<dbReference type="InterPro" id="IPR035566">
    <property type="entry name" value="Ribosomal_protein_bL20_C"/>
</dbReference>
<dbReference type="EMBL" id="FQXV01000001">
    <property type="protein sequence ID" value="SHH64897.1"/>
    <property type="molecule type" value="Genomic_DNA"/>
</dbReference>
<keyword evidence="11" id="KW-1185">Reference proteome</keyword>
<dbReference type="FunFam" id="1.10.1900.20:FF:000001">
    <property type="entry name" value="50S ribosomal protein L20"/>
    <property type="match status" value="1"/>
</dbReference>
<evidence type="ECO:0000256" key="4">
    <source>
        <dbReference type="ARBA" id="ARBA00022980"/>
    </source>
</evidence>
<dbReference type="GO" id="GO:1990904">
    <property type="term" value="C:ribonucleoprotein complex"/>
    <property type="evidence" value="ECO:0007669"/>
    <property type="project" value="UniProtKB-KW"/>
</dbReference>
<keyword evidence="2 8" id="KW-0699">rRNA-binding</keyword>
<evidence type="ECO:0000256" key="5">
    <source>
        <dbReference type="ARBA" id="ARBA00023274"/>
    </source>
</evidence>
<evidence type="ECO:0000256" key="6">
    <source>
        <dbReference type="ARBA" id="ARBA00024775"/>
    </source>
</evidence>
<dbReference type="GO" id="GO:0003735">
    <property type="term" value="F:structural constituent of ribosome"/>
    <property type="evidence" value="ECO:0007669"/>
    <property type="project" value="InterPro"/>
</dbReference>
<dbReference type="STRING" id="1123282.SAMN02745823_00617"/>
<dbReference type="OrthoDB" id="9808966at2"/>
<dbReference type="NCBIfam" id="TIGR01032">
    <property type="entry name" value="rplT_bact"/>
    <property type="match status" value="1"/>
</dbReference>
<dbReference type="GO" id="GO:0006412">
    <property type="term" value="P:translation"/>
    <property type="evidence" value="ECO:0007669"/>
    <property type="project" value="InterPro"/>
</dbReference>
<dbReference type="Gene3D" id="1.10.1900.20">
    <property type="entry name" value="Ribosomal protein L20"/>
    <property type="match status" value="1"/>
</dbReference>
<evidence type="ECO:0000256" key="8">
    <source>
        <dbReference type="HAMAP-Rule" id="MF_00382"/>
    </source>
</evidence>
<dbReference type="InterPro" id="IPR005813">
    <property type="entry name" value="Ribosomal_bL20"/>
</dbReference>
<evidence type="ECO:0000256" key="9">
    <source>
        <dbReference type="RuleBase" id="RU000560"/>
    </source>
</evidence>
<proteinExistence type="inferred from homology"/>
<evidence type="ECO:0000256" key="1">
    <source>
        <dbReference type="ARBA" id="ARBA00007698"/>
    </source>
</evidence>
<dbReference type="Proteomes" id="UP000183995">
    <property type="component" value="Unassembled WGS sequence"/>
</dbReference>
<dbReference type="PROSITE" id="PS00937">
    <property type="entry name" value="RIBOSOMAL_L20"/>
    <property type="match status" value="1"/>
</dbReference>
<evidence type="ECO:0000256" key="7">
    <source>
        <dbReference type="ARBA" id="ARBA00035172"/>
    </source>
</evidence>
<reference evidence="10 11" key="1">
    <citation type="submission" date="2016-11" db="EMBL/GenBank/DDBJ databases">
        <authorList>
            <person name="Jaros S."/>
            <person name="Januszkiewicz K."/>
            <person name="Wedrychowicz H."/>
        </authorList>
    </citation>
    <scope>NUCLEOTIDE SEQUENCE [LARGE SCALE GENOMIC DNA]</scope>
    <source>
        <strain evidence="10 11">DSM 10068</strain>
    </source>
</reference>
<organism evidence="10 11">
    <name type="scientific">Sporobacter termitidis DSM 10068</name>
    <dbReference type="NCBI Taxonomy" id="1123282"/>
    <lineage>
        <taxon>Bacteria</taxon>
        <taxon>Bacillati</taxon>
        <taxon>Bacillota</taxon>
        <taxon>Clostridia</taxon>
        <taxon>Eubacteriales</taxon>
        <taxon>Oscillospiraceae</taxon>
        <taxon>Sporobacter</taxon>
    </lineage>
</organism>
<gene>
    <name evidence="8" type="primary">rplT</name>
    <name evidence="10" type="ORF">SAMN02745823_00617</name>
</gene>
<dbReference type="PANTHER" id="PTHR10986">
    <property type="entry name" value="39S RIBOSOMAL PROTEIN L20"/>
    <property type="match status" value="1"/>
</dbReference>
<comment type="function">
    <text evidence="6 8 9">Binds directly to 23S ribosomal RNA and is necessary for the in vitro assembly process of the 50S ribosomal subunit. It is not involved in the protein synthesizing functions of that subunit.</text>
</comment>
<evidence type="ECO:0000313" key="10">
    <source>
        <dbReference type="EMBL" id="SHH64897.1"/>
    </source>
</evidence>
<dbReference type="Pfam" id="PF00453">
    <property type="entry name" value="Ribosomal_L20"/>
    <property type="match status" value="1"/>
</dbReference>
<dbReference type="InterPro" id="IPR049946">
    <property type="entry name" value="RIBOSOMAL_L20_CS"/>
</dbReference>
<keyword evidence="4 8" id="KW-0689">Ribosomal protein</keyword>
<dbReference type="CDD" id="cd07026">
    <property type="entry name" value="Ribosomal_L20"/>
    <property type="match status" value="1"/>
</dbReference>
<dbReference type="AlphaFoldDB" id="A0A1M5UPI6"/>
<protein>
    <recommendedName>
        <fullName evidence="7 8">Large ribosomal subunit protein bL20</fullName>
    </recommendedName>
</protein>
<name>A0A1M5UPI6_9FIRM</name>
<keyword evidence="5 8" id="KW-0687">Ribonucleoprotein</keyword>